<feature type="compositionally biased region" description="Basic and acidic residues" evidence="1">
    <location>
        <begin position="797"/>
        <end position="813"/>
    </location>
</feature>
<feature type="compositionally biased region" description="Acidic residues" evidence="1">
    <location>
        <begin position="560"/>
        <end position="571"/>
    </location>
</feature>
<feature type="region of interest" description="Disordered" evidence="1">
    <location>
        <begin position="965"/>
        <end position="991"/>
    </location>
</feature>
<dbReference type="GeneID" id="5438558"/>
<feature type="compositionally biased region" description="Basic and acidic residues" evidence="1">
    <location>
        <begin position="422"/>
        <end position="459"/>
    </location>
</feature>
<feature type="compositionally biased region" description="Polar residues" evidence="1">
    <location>
        <begin position="1311"/>
        <end position="1338"/>
    </location>
</feature>
<feature type="compositionally biased region" description="Basic and acidic residues" evidence="1">
    <location>
        <begin position="1796"/>
        <end position="1813"/>
    </location>
</feature>
<feature type="compositionally biased region" description="Basic and acidic residues" evidence="1">
    <location>
        <begin position="378"/>
        <end position="396"/>
    </location>
</feature>
<feature type="compositionally biased region" description="Polar residues" evidence="1">
    <location>
        <begin position="1892"/>
        <end position="1902"/>
    </location>
</feature>
<feature type="compositionally biased region" description="Pro residues" evidence="1">
    <location>
        <begin position="2107"/>
        <end position="2116"/>
    </location>
</feature>
<feature type="compositionally biased region" description="Basic and acidic residues" evidence="1">
    <location>
        <begin position="237"/>
        <end position="255"/>
    </location>
</feature>
<feature type="compositionally biased region" description="Polar residues" evidence="1">
    <location>
        <begin position="271"/>
        <end position="288"/>
    </location>
</feature>
<feature type="compositionally biased region" description="Low complexity" evidence="1">
    <location>
        <begin position="2263"/>
        <end position="2279"/>
    </location>
</feature>
<dbReference type="EMBL" id="CP009816">
    <property type="protein sequence ID" value="ATZ55525.1"/>
    <property type="molecule type" value="Genomic_DNA"/>
</dbReference>
<feature type="compositionally biased region" description="Gly residues" evidence="1">
    <location>
        <begin position="2343"/>
        <end position="2352"/>
    </location>
</feature>
<feature type="compositionally biased region" description="Polar residues" evidence="1">
    <location>
        <begin position="1263"/>
        <end position="1272"/>
    </location>
</feature>
<feature type="compositionally biased region" description="Basic and acidic residues" evidence="1">
    <location>
        <begin position="1456"/>
        <end position="1470"/>
    </location>
</feature>
<feature type="compositionally biased region" description="Basic and acidic residues" evidence="1">
    <location>
        <begin position="1273"/>
        <end position="1282"/>
    </location>
</feature>
<feature type="compositionally biased region" description="Basic and acidic residues" evidence="1">
    <location>
        <begin position="297"/>
        <end position="308"/>
    </location>
</feature>
<sequence length="2366" mass="263177">MVSVADLVTKLHSNIDEIHKTIALISDTSNHDAEITRLERDRDEQLQQLKMAHEIATKEGEDARLKQEQEIQEQIQREEDEITARRKREDEERKLRIENAVKEREKVRQEEEEKRKAEFQSQHKEVEDGIDEKMERLEDELEQQMIDGQKALESLDSARREINRQIDEQLNIPTVLPKIQYKSRRKVVLNNQKSDLLSDNQNSKGTEEDAEKNPITNEDLGRDVNEHKDEDPQENVADTKDSEKDLVVEPTKDLEVQPDSSFSREVVPQEQVAQSSNIENNGESSQPIEETPGLVPEEQHMELEEVHQVDQQLGVDNITPGSQNHSEQEPLEPVEEMAKEIDDAPEPSQEDTSTSADTPKETIDLTRSIDIPQNETSDNLKQDHVSQEPEITKDLIGESQSTETPHGEEHDYSKQDSSLAEAPKEAETVQVLDPHESPEDRAAREEIAKLNEEIRRAMEEEANEAMVPQLEAKNVSPTAQTTELEAPHVQEPVETGHSASENESEDKDLPKEDTLPQDDGTPVVEAPDIQIENDDSEPKTIPETVEVDSAPKDQIISENNESENENAESLEPEVQVNGITHDPVQIETPEQLLDEEPSLEEPSNHDPPLENHEASQNETLAVDEHPNEAQHSTVYEMPLSLKNKEILAPVPDEESDTAINDQGDSEIDNEDDSMPKDSVILDIQEDANQASIEEKKIHDDPELVHDNESNVLKESMEEAIETTLPDPADAEADQLDETPEITPDDSESANKSENVAPEEPESKAILTPLPDPVESESAQLNEEPALESEFLSSDLPEVGKDEVEPIEPIKAEDSISEPMPSLIQDAQLNVTEQDIAGGESTDTKALEHVNESKVEDVNPDQDHNEQIKESEKGFEDAASMDLKPEDTENSESGHALEKHERSPSVSSEVEETRSISNEYFLHSEPTPDVILPDIEGHEDFETHVLPTDLESASKDNDVIDEATVLPQEEHHAEDTDIDSPANPPTDTNTNHEMELSETHDIVSNDTPEKTEIAAEPAITIPEQIQDAVESPDIGTRDLNVPVEDDRAVDEKQVEEAPISDTNEISGTVDPVQLPGHIKYQIDEPAAVQQENSNAPESEPATKEQGTISEVSLPGIENKDLKIDQESEEPLVVADSTDQVRIMEEAAASGPQEFEGTGEATLNLDVGSPLPSPTIQKTAIDDDESLHSGDMIQEENHIDSKEMSHEHPEVGETSVSHKIESVEPTTLSQSTPEDIQTPEQVVETEPLTSENEAPIHQEVKEVLEQTNNDSTLETQEHPEDKELPTTSSEEPVQEMLHLADEIPLKESIAEPESQQDISSAPQTITSVPETSALESSNGEASVLPLEVKQMNAERDDDNDKGSVNDESVDPVHEEREIDEAQDHHIEKPRETGHPINLETEDESHPSPNNSANSEAIHDELFSQESEQPAAIESESINTEPKVEETKPDIQPQPQQAPHEDPEDVRAREEIARLNAEFMKAVEEEQATEQENKPVDMSTENNGNDLDKSEIVEAEQERPRRESAEDTAAREEIALLNEQMKLLSQQQENGDKSADVEGEKEKSHVVAEHEPQKLEPKEPSDTLNEKPQSAEHKEEEDFHTALIQQDEHLNPFEHPDAVLSDEQSVESATEEPSEEVTALQYEHEDHNPEDSDSDGEKTEQGEETEPYSGSEDEWDESGEDEEGPLPYLETIREESHDGASRVGEDHEDDDEEEEGDMPKSRFFHPHWQYEDSVDDNGLKEQRENDLVVSKSENPSIKEISTEILPDELDHPSGSNLEVSDFESRKRPQTPMALMFGSDVKEKESPHEVSGTDKLVDGIPEAPIENATVSNATDLPRVLEPSPEIEENREKSEPVEEEDLVENNNLTPKPKPRRPASLYHRNSDLSPEHEAVFSRVSQIRSSLTPSPEPHQSPILSPRSRSERFPPDEHRNYLDASINNAYNGWGYSQDGEQQPDYRTQLNNDNGRNRSHTVDTVPSFEHYASDDGESGPATPPQQPQYSDPVSQQPHISQMMTTEFESSEGWPHPNDDTQDDSANQEQNLDEIIKSPNLQDAAEFDTFNPQEYKSPNLQDAVEFDPFNPQEYKSPIPSPAHSSSFNVSNVHVDQEYPPVLAPNPPSLIPPEKILSSNAPASTPIFTAQTPTQTEEKSTSQLPPNLHSVPWTQSEDPYKAATPEKETASPQRNPRPVSSIFARTRSLFEAGPADSSPPPKQRPLSGMSIFNVGSPSRSNTPVQTRPHSLSVSSLRSRSESLSKRSSLSFGENANSKVDANVNTNANAKVNATAKDDYDPDTDADFLPKSLDGDGRSPSPAFGLPGHRSSGSFDRGKLYGDEDDPYFTNSGEKGSAGWMGGSGVGSMKGAEREPLLKDGN</sequence>
<feature type="compositionally biased region" description="Basic and acidic residues" evidence="1">
    <location>
        <begin position="1503"/>
        <end position="1531"/>
    </location>
</feature>
<dbReference type="RefSeq" id="XP_024552032.1">
    <property type="nucleotide sequence ID" value="XM_024696226.1"/>
</dbReference>
<feature type="compositionally biased region" description="Polar residues" evidence="1">
    <location>
        <begin position="2056"/>
        <end position="2066"/>
    </location>
</feature>
<gene>
    <name evidence="2" type="ORF">BCIN_12g01140</name>
</gene>
<feature type="compositionally biased region" description="Basic and acidic residues" evidence="1">
    <location>
        <begin position="1350"/>
        <end position="1391"/>
    </location>
</feature>
<organism evidence="2 3">
    <name type="scientific">Botryotinia fuckeliana (strain B05.10)</name>
    <name type="common">Noble rot fungus</name>
    <name type="synonym">Botrytis cinerea</name>
    <dbReference type="NCBI Taxonomy" id="332648"/>
    <lineage>
        <taxon>Eukaryota</taxon>
        <taxon>Fungi</taxon>
        <taxon>Dikarya</taxon>
        <taxon>Ascomycota</taxon>
        <taxon>Pezizomycotina</taxon>
        <taxon>Leotiomycetes</taxon>
        <taxon>Helotiales</taxon>
        <taxon>Sclerotiniaceae</taxon>
        <taxon>Botrytis</taxon>
    </lineage>
</organism>
<dbReference type="VEuPathDB" id="FungiDB:Bcin12g01140"/>
<feature type="compositionally biased region" description="Acidic residues" evidence="1">
    <location>
        <begin position="1659"/>
        <end position="1681"/>
    </location>
</feature>
<feature type="compositionally biased region" description="Basic and acidic residues" evidence="1">
    <location>
        <begin position="2355"/>
        <end position="2366"/>
    </location>
</feature>
<feature type="compositionally biased region" description="Basic and acidic residues" evidence="1">
    <location>
        <begin position="1193"/>
        <end position="1220"/>
    </location>
</feature>
<accession>A0A384JY54</accession>
<evidence type="ECO:0000256" key="1">
    <source>
        <dbReference type="SAM" id="MobiDB-lite"/>
    </source>
</evidence>
<feature type="region of interest" description="Disordered" evidence="1">
    <location>
        <begin position="192"/>
        <end position="632"/>
    </location>
</feature>
<reference evidence="2 3" key="3">
    <citation type="journal article" date="2017" name="Mol. Plant Pathol.">
        <title>A gapless genome sequence of the fungus Botrytis cinerea.</title>
        <authorList>
            <person name="Van Kan J.A."/>
            <person name="Stassen J.H."/>
            <person name="Mosbach A."/>
            <person name="Van Der Lee T.A."/>
            <person name="Faino L."/>
            <person name="Farmer A.D."/>
            <person name="Papasotiriou D.G."/>
            <person name="Zhou S."/>
            <person name="Seidl M.F."/>
            <person name="Cottam E."/>
            <person name="Edel D."/>
            <person name="Hahn M."/>
            <person name="Schwartz D.C."/>
            <person name="Dietrich R.A."/>
            <person name="Widdison S."/>
            <person name="Scalliet G."/>
        </authorList>
    </citation>
    <scope>NUCLEOTIDE SEQUENCE [LARGE SCALE GENOMIC DNA]</scope>
    <source>
        <strain evidence="2 3">B05.10</strain>
    </source>
</reference>
<feature type="compositionally biased region" description="Basic and acidic residues" evidence="1">
    <location>
        <begin position="2163"/>
        <end position="2174"/>
    </location>
</feature>
<feature type="compositionally biased region" description="Basic and acidic residues" evidence="1">
    <location>
        <begin position="1734"/>
        <end position="1743"/>
    </location>
</feature>
<feature type="compositionally biased region" description="Polar residues" evidence="1">
    <location>
        <begin position="1222"/>
        <end position="1238"/>
    </location>
</feature>
<feature type="compositionally biased region" description="Polar residues" evidence="1">
    <location>
        <begin position="192"/>
        <end position="204"/>
    </location>
</feature>
<reference evidence="2 3" key="1">
    <citation type="journal article" date="2011" name="PLoS Genet.">
        <title>Genomic analysis of the necrotrophic fungal pathogens Sclerotinia sclerotiorum and Botrytis cinerea.</title>
        <authorList>
            <person name="Amselem J."/>
            <person name="Cuomo C.A."/>
            <person name="van Kan J.A."/>
            <person name="Viaud M."/>
            <person name="Benito E.P."/>
            <person name="Couloux A."/>
            <person name="Coutinho P.M."/>
            <person name="de Vries R.P."/>
            <person name="Dyer P.S."/>
            <person name="Fillinger S."/>
            <person name="Fournier E."/>
            <person name="Gout L."/>
            <person name="Hahn M."/>
            <person name="Kohn L."/>
            <person name="Lapalu N."/>
            <person name="Plummer K.M."/>
            <person name="Pradier J.M."/>
            <person name="Quevillon E."/>
            <person name="Sharon A."/>
            <person name="Simon A."/>
            <person name="ten Have A."/>
            <person name="Tudzynski B."/>
            <person name="Tudzynski P."/>
            <person name="Wincker P."/>
            <person name="Andrew M."/>
            <person name="Anthouard V."/>
            <person name="Beever R.E."/>
            <person name="Beffa R."/>
            <person name="Benoit I."/>
            <person name="Bouzid O."/>
            <person name="Brault B."/>
            <person name="Chen Z."/>
            <person name="Choquer M."/>
            <person name="Collemare J."/>
            <person name="Cotton P."/>
            <person name="Danchin E.G."/>
            <person name="Da Silva C."/>
            <person name="Gautier A."/>
            <person name="Giraud C."/>
            <person name="Giraud T."/>
            <person name="Gonzalez C."/>
            <person name="Grossetete S."/>
            <person name="Guldener U."/>
            <person name="Henrissat B."/>
            <person name="Howlett B.J."/>
            <person name="Kodira C."/>
            <person name="Kretschmer M."/>
            <person name="Lappartient A."/>
            <person name="Leroch M."/>
            <person name="Levis C."/>
            <person name="Mauceli E."/>
            <person name="Neuveglise C."/>
            <person name="Oeser B."/>
            <person name="Pearson M."/>
            <person name="Poulain J."/>
            <person name="Poussereau N."/>
            <person name="Quesneville H."/>
            <person name="Rascle C."/>
            <person name="Schumacher J."/>
            <person name="Segurens B."/>
            <person name="Sexton A."/>
            <person name="Silva E."/>
            <person name="Sirven C."/>
            <person name="Soanes D.M."/>
            <person name="Talbot N.J."/>
            <person name="Templeton M."/>
            <person name="Yandava C."/>
            <person name="Yarden O."/>
            <person name="Zeng Q."/>
            <person name="Rollins J.A."/>
            <person name="Lebrun M.H."/>
            <person name="Dickman M."/>
        </authorList>
    </citation>
    <scope>NUCLEOTIDE SEQUENCE [LARGE SCALE GENOMIC DNA]</scope>
    <source>
        <strain evidence="2 3">B05.10</strain>
    </source>
</reference>
<reference evidence="2 3" key="2">
    <citation type="journal article" date="2012" name="Eukaryot. Cell">
        <title>Genome update of Botrytis cinerea strains B05.10 and T4.</title>
        <authorList>
            <person name="Staats M."/>
            <person name="van Kan J.A."/>
        </authorList>
    </citation>
    <scope>NUCLEOTIDE SEQUENCE [LARGE SCALE GENOMIC DNA]</scope>
    <source>
        <strain evidence="2 3">B05.10</strain>
    </source>
</reference>
<feature type="compositionally biased region" description="Polar residues" evidence="1">
    <location>
        <begin position="1946"/>
        <end position="1961"/>
    </location>
</feature>
<feature type="compositionally biased region" description="Polar residues" evidence="1">
    <location>
        <begin position="2122"/>
        <end position="2150"/>
    </location>
</feature>
<feature type="region of interest" description="Disordered" evidence="1">
    <location>
        <begin position="103"/>
        <end position="129"/>
    </location>
</feature>
<feature type="compositionally biased region" description="Basic and acidic residues" evidence="1">
    <location>
        <begin position="1547"/>
        <end position="1614"/>
    </location>
</feature>
<feature type="compositionally biased region" description="Basic and acidic residues" evidence="1">
    <location>
        <begin position="602"/>
        <end position="615"/>
    </location>
</feature>
<protein>
    <submittedName>
        <fullName evidence="2">Uncharacterized protein</fullName>
    </submittedName>
</protein>
<feature type="compositionally biased region" description="Basic and acidic residues" evidence="1">
    <location>
        <begin position="1252"/>
        <end position="1262"/>
    </location>
</feature>
<feature type="compositionally biased region" description="Acidic residues" evidence="1">
    <location>
        <begin position="663"/>
        <end position="672"/>
    </location>
</feature>
<feature type="compositionally biased region" description="Basic and acidic residues" evidence="1">
    <location>
        <begin position="692"/>
        <end position="708"/>
    </location>
</feature>
<keyword evidence="3" id="KW-1185">Reference proteome</keyword>
<feature type="compositionally biased region" description="Basic and acidic residues" evidence="1">
    <location>
        <begin position="1878"/>
        <end position="1889"/>
    </location>
</feature>
<feature type="compositionally biased region" description="Basic and acidic residues" evidence="1">
    <location>
        <begin position="1639"/>
        <end position="1658"/>
    </location>
</feature>
<proteinExistence type="predicted"/>
<feature type="region of interest" description="Disordered" evidence="1">
    <location>
        <begin position="1014"/>
        <end position="2366"/>
    </location>
</feature>
<evidence type="ECO:0000313" key="3">
    <source>
        <dbReference type="Proteomes" id="UP000001798"/>
    </source>
</evidence>
<feature type="compositionally biased region" description="Basic and acidic residues" evidence="1">
    <location>
        <begin position="1043"/>
        <end position="1054"/>
    </location>
</feature>
<feature type="compositionally biased region" description="Basic and acidic residues" evidence="1">
    <location>
        <begin position="405"/>
        <end position="414"/>
    </location>
</feature>
<feature type="compositionally biased region" description="Acidic residues" evidence="1">
    <location>
        <begin position="1703"/>
        <end position="1713"/>
    </location>
</feature>
<feature type="compositionally biased region" description="Basic and acidic residues" evidence="1">
    <location>
        <begin position="1688"/>
        <end position="1702"/>
    </location>
</feature>
<feature type="compositionally biased region" description="Basic and acidic residues" evidence="1">
    <location>
        <begin position="219"/>
        <end position="230"/>
    </location>
</feature>
<evidence type="ECO:0000313" key="2">
    <source>
        <dbReference type="EMBL" id="ATZ55525.1"/>
    </source>
</evidence>
<feature type="compositionally biased region" description="Basic and acidic residues" evidence="1">
    <location>
        <begin position="841"/>
        <end position="875"/>
    </location>
</feature>
<dbReference type="KEGG" id="bfu:BCIN_12g01140"/>
<feature type="compositionally biased region" description="Polar residues" evidence="1">
    <location>
        <begin position="2218"/>
        <end position="2234"/>
    </location>
</feature>
<dbReference type="OrthoDB" id="3558512at2759"/>
<name>A0A384JY54_BOTFB</name>
<feature type="compositionally biased region" description="Polar residues" evidence="1">
    <location>
        <begin position="1994"/>
        <end position="2014"/>
    </location>
</feature>
<dbReference type="Proteomes" id="UP000001798">
    <property type="component" value="Chromosome 12"/>
</dbReference>
<feature type="compositionally biased region" description="Basic and acidic residues" evidence="1">
    <location>
        <begin position="1916"/>
        <end position="1929"/>
    </location>
</feature>
<feature type="compositionally biased region" description="Acidic residues" evidence="1">
    <location>
        <begin position="728"/>
        <end position="747"/>
    </location>
</feature>
<feature type="compositionally biased region" description="Basic and acidic residues" evidence="1">
    <location>
        <begin position="1296"/>
        <end position="1307"/>
    </location>
</feature>
<feature type="region of interest" description="Disordered" evidence="1">
    <location>
        <begin position="644"/>
        <end position="932"/>
    </location>
</feature>
<feature type="compositionally biased region" description="Low complexity" evidence="1">
    <location>
        <begin position="2089"/>
        <end position="2099"/>
    </location>
</feature>